<evidence type="ECO:0000259" key="2">
    <source>
        <dbReference type="SMART" id="SM00226"/>
    </source>
</evidence>
<keyword evidence="1" id="KW-0059">Arsenical resistance</keyword>
<dbReference type="SMART" id="SM00226">
    <property type="entry name" value="LMWPc"/>
    <property type="match status" value="1"/>
</dbReference>
<feature type="domain" description="Phosphotyrosine protein phosphatase I" evidence="2">
    <location>
        <begin position="1"/>
        <end position="125"/>
    </location>
</feature>
<dbReference type="Gene3D" id="3.40.50.2300">
    <property type="match status" value="1"/>
</dbReference>
<keyword evidence="3" id="KW-0614">Plasmid</keyword>
<dbReference type="PANTHER" id="PTHR43428:SF1">
    <property type="entry name" value="ARSENATE REDUCTASE"/>
    <property type="match status" value="1"/>
</dbReference>
<name>A0AB39HGF2_9VIBR</name>
<dbReference type="InterPro" id="IPR036196">
    <property type="entry name" value="Ptyr_pPase_sf"/>
</dbReference>
<dbReference type="InterPro" id="IPR023485">
    <property type="entry name" value="Ptyr_pPase"/>
</dbReference>
<dbReference type="PANTHER" id="PTHR43428">
    <property type="entry name" value="ARSENATE REDUCTASE"/>
    <property type="match status" value="1"/>
</dbReference>
<geneLocation type="plasmid" evidence="3">
    <name>p-HB236076</name>
</geneLocation>
<dbReference type="SUPFAM" id="SSF52788">
    <property type="entry name" value="Phosphotyrosine protein phosphatases I"/>
    <property type="match status" value="1"/>
</dbReference>
<accession>A0AB39HGF2</accession>
<dbReference type="Pfam" id="PF01451">
    <property type="entry name" value="LMWPc"/>
    <property type="match status" value="1"/>
</dbReference>
<proteinExistence type="predicted"/>
<reference evidence="3" key="1">
    <citation type="submission" date="2024-07" db="EMBL/GenBank/DDBJ databases">
        <title>Genome Analysis of a Potential Novel Vibrio Species Secreting pH- and Thermo-stable Alginate Lyase and its Application in Producing Alginate Oligosaccharides.</title>
        <authorList>
            <person name="Huang H."/>
            <person name="Bao K."/>
        </authorList>
    </citation>
    <scope>NUCLEOTIDE SEQUENCE</scope>
    <source>
        <strain evidence="3">HB236076</strain>
        <plasmid evidence="3">p-HB236076</plasmid>
    </source>
</reference>
<dbReference type="GO" id="GO:0046685">
    <property type="term" value="P:response to arsenic-containing substance"/>
    <property type="evidence" value="ECO:0007669"/>
    <property type="project" value="UniProtKB-KW"/>
</dbReference>
<dbReference type="RefSeq" id="WP_306099402.1">
    <property type="nucleotide sequence ID" value="NZ_CP162602.1"/>
</dbReference>
<organism evidence="3">
    <name type="scientific">Vibrio sp. HB236076</name>
    <dbReference type="NCBI Taxonomy" id="3232307"/>
    <lineage>
        <taxon>Bacteria</taxon>
        <taxon>Pseudomonadati</taxon>
        <taxon>Pseudomonadota</taxon>
        <taxon>Gammaproteobacteria</taxon>
        <taxon>Vibrionales</taxon>
        <taxon>Vibrionaceae</taxon>
        <taxon>Vibrio</taxon>
    </lineage>
</organism>
<sequence>MKILFICRHNSSRSILAEAIAKRYLPAHFEVASGGSHPKGEINPKLAEYLSDNGFDISELRSTSWEEKLAFHPDLIITVCDSMHNETCPNWLSSGIRVAWDLESLPEHNESKSEFYSLCDNFVDHLKQRIERLASLSLHSMDAQELKEKALQASYL</sequence>
<protein>
    <submittedName>
        <fullName evidence="3">Arsenate reductase ArsC</fullName>
    </submittedName>
</protein>
<dbReference type="KEGG" id="vih:AB0763_15760"/>
<gene>
    <name evidence="3" type="ORF">AB0763_15760</name>
</gene>
<dbReference type="EMBL" id="CP162602">
    <property type="protein sequence ID" value="XDK26497.1"/>
    <property type="molecule type" value="Genomic_DNA"/>
</dbReference>
<dbReference type="AlphaFoldDB" id="A0AB39HGF2"/>
<evidence type="ECO:0000313" key="3">
    <source>
        <dbReference type="EMBL" id="XDK26497.1"/>
    </source>
</evidence>
<evidence type="ECO:0000256" key="1">
    <source>
        <dbReference type="ARBA" id="ARBA00022849"/>
    </source>
</evidence>